<protein>
    <submittedName>
        <fullName evidence="1">Uncharacterized protein</fullName>
    </submittedName>
</protein>
<dbReference type="AlphaFoldDB" id="A0A1Q9DG64"/>
<gene>
    <name evidence="1" type="ORF">AK812_SmicGene23818</name>
</gene>
<proteinExistence type="predicted"/>
<dbReference type="OrthoDB" id="463641at2759"/>
<name>A0A1Q9DG64_SYMMI</name>
<accession>A0A1Q9DG64</accession>
<dbReference type="EMBL" id="LSRX01000554">
    <property type="protein sequence ID" value="OLP94155.1"/>
    <property type="molecule type" value="Genomic_DNA"/>
</dbReference>
<organism evidence="1 2">
    <name type="scientific">Symbiodinium microadriaticum</name>
    <name type="common">Dinoflagellate</name>
    <name type="synonym">Zooxanthella microadriatica</name>
    <dbReference type="NCBI Taxonomy" id="2951"/>
    <lineage>
        <taxon>Eukaryota</taxon>
        <taxon>Sar</taxon>
        <taxon>Alveolata</taxon>
        <taxon>Dinophyceae</taxon>
        <taxon>Suessiales</taxon>
        <taxon>Symbiodiniaceae</taxon>
        <taxon>Symbiodinium</taxon>
    </lineage>
</organism>
<dbReference type="Proteomes" id="UP000186817">
    <property type="component" value="Unassembled WGS sequence"/>
</dbReference>
<evidence type="ECO:0000313" key="2">
    <source>
        <dbReference type="Proteomes" id="UP000186817"/>
    </source>
</evidence>
<keyword evidence="2" id="KW-1185">Reference proteome</keyword>
<sequence length="181" mass="19884">MAPTNDTKVLVIAVWYRCGQYHMSLLGMEGVFVVENAAGNAASCVANNMEIKSAAQVMLVKLYLLFNEACDCSALLGGYREVMSFVPPLDRCKEVSAEPFCRRKESAFAGVLEEVVLWDQSEERDGDVAVENMSGVCLVEMLTSALGWLLWFPVSVELSPVVNTVLYSWMSCEDYGGGGWV</sequence>
<evidence type="ECO:0000313" key="1">
    <source>
        <dbReference type="EMBL" id="OLP94155.1"/>
    </source>
</evidence>
<reference evidence="1 2" key="1">
    <citation type="submission" date="2016-02" db="EMBL/GenBank/DDBJ databases">
        <title>Genome analysis of coral dinoflagellate symbionts highlights evolutionary adaptations to a symbiotic lifestyle.</title>
        <authorList>
            <person name="Aranda M."/>
            <person name="Li Y."/>
            <person name="Liew Y.J."/>
            <person name="Baumgarten S."/>
            <person name="Simakov O."/>
            <person name="Wilson M."/>
            <person name="Piel J."/>
            <person name="Ashoor H."/>
            <person name="Bougouffa S."/>
            <person name="Bajic V.B."/>
            <person name="Ryu T."/>
            <person name="Ravasi T."/>
            <person name="Bayer T."/>
            <person name="Micklem G."/>
            <person name="Kim H."/>
            <person name="Bhak J."/>
            <person name="Lajeunesse T.C."/>
            <person name="Voolstra C.R."/>
        </authorList>
    </citation>
    <scope>NUCLEOTIDE SEQUENCE [LARGE SCALE GENOMIC DNA]</scope>
    <source>
        <strain evidence="1 2">CCMP2467</strain>
    </source>
</reference>
<comment type="caution">
    <text evidence="1">The sequence shown here is derived from an EMBL/GenBank/DDBJ whole genome shotgun (WGS) entry which is preliminary data.</text>
</comment>